<proteinExistence type="predicted"/>
<sequence>MSVDMIARYPINFLADLNCFDFCFPSPNSLDLDHQIQDTCTFQLYFCRDSHYLIVLSYARACFDFTCFSGGTPLASHTREASTSAFARAIDVVWARDDLVVFSQNDQNGATL</sequence>
<dbReference type="Proteomes" id="UP001472677">
    <property type="component" value="Unassembled WGS sequence"/>
</dbReference>
<dbReference type="EMBL" id="JBBPBM010000009">
    <property type="protein sequence ID" value="KAK8568169.1"/>
    <property type="molecule type" value="Genomic_DNA"/>
</dbReference>
<protein>
    <submittedName>
        <fullName evidence="1">Uncharacterized protein</fullName>
    </submittedName>
</protein>
<reference evidence="1 2" key="1">
    <citation type="journal article" date="2024" name="G3 (Bethesda)">
        <title>Genome assembly of Hibiscus sabdariffa L. provides insights into metabolisms of medicinal natural products.</title>
        <authorList>
            <person name="Kim T."/>
        </authorList>
    </citation>
    <scope>NUCLEOTIDE SEQUENCE [LARGE SCALE GENOMIC DNA]</scope>
    <source>
        <strain evidence="1">TK-2024</strain>
        <tissue evidence="1">Old leaves</tissue>
    </source>
</reference>
<organism evidence="1 2">
    <name type="scientific">Hibiscus sabdariffa</name>
    <name type="common">roselle</name>
    <dbReference type="NCBI Taxonomy" id="183260"/>
    <lineage>
        <taxon>Eukaryota</taxon>
        <taxon>Viridiplantae</taxon>
        <taxon>Streptophyta</taxon>
        <taxon>Embryophyta</taxon>
        <taxon>Tracheophyta</taxon>
        <taxon>Spermatophyta</taxon>
        <taxon>Magnoliopsida</taxon>
        <taxon>eudicotyledons</taxon>
        <taxon>Gunneridae</taxon>
        <taxon>Pentapetalae</taxon>
        <taxon>rosids</taxon>
        <taxon>malvids</taxon>
        <taxon>Malvales</taxon>
        <taxon>Malvaceae</taxon>
        <taxon>Malvoideae</taxon>
        <taxon>Hibiscus</taxon>
    </lineage>
</organism>
<accession>A0ABR2EZM9</accession>
<evidence type="ECO:0000313" key="1">
    <source>
        <dbReference type="EMBL" id="KAK8568169.1"/>
    </source>
</evidence>
<gene>
    <name evidence="1" type="ORF">V6N12_006729</name>
</gene>
<name>A0ABR2EZM9_9ROSI</name>
<evidence type="ECO:0000313" key="2">
    <source>
        <dbReference type="Proteomes" id="UP001472677"/>
    </source>
</evidence>
<comment type="caution">
    <text evidence="1">The sequence shown here is derived from an EMBL/GenBank/DDBJ whole genome shotgun (WGS) entry which is preliminary data.</text>
</comment>
<keyword evidence="2" id="KW-1185">Reference proteome</keyword>